<gene>
    <name evidence="1" type="ORF">CR513_38201</name>
</gene>
<name>A0A371FS56_MUCPR</name>
<dbReference type="AlphaFoldDB" id="A0A371FS56"/>
<evidence type="ECO:0000313" key="2">
    <source>
        <dbReference type="Proteomes" id="UP000257109"/>
    </source>
</evidence>
<keyword evidence="2" id="KW-1185">Reference proteome</keyword>
<organism evidence="1 2">
    <name type="scientific">Mucuna pruriens</name>
    <name type="common">Velvet bean</name>
    <name type="synonym">Dolichos pruriens</name>
    <dbReference type="NCBI Taxonomy" id="157652"/>
    <lineage>
        <taxon>Eukaryota</taxon>
        <taxon>Viridiplantae</taxon>
        <taxon>Streptophyta</taxon>
        <taxon>Embryophyta</taxon>
        <taxon>Tracheophyta</taxon>
        <taxon>Spermatophyta</taxon>
        <taxon>Magnoliopsida</taxon>
        <taxon>eudicotyledons</taxon>
        <taxon>Gunneridae</taxon>
        <taxon>Pentapetalae</taxon>
        <taxon>rosids</taxon>
        <taxon>fabids</taxon>
        <taxon>Fabales</taxon>
        <taxon>Fabaceae</taxon>
        <taxon>Papilionoideae</taxon>
        <taxon>50 kb inversion clade</taxon>
        <taxon>NPAAA clade</taxon>
        <taxon>indigoferoid/millettioid clade</taxon>
        <taxon>Phaseoleae</taxon>
        <taxon>Mucuna</taxon>
    </lineage>
</organism>
<evidence type="ECO:0000313" key="1">
    <source>
        <dbReference type="EMBL" id="RDX81157.1"/>
    </source>
</evidence>
<comment type="caution">
    <text evidence="1">The sequence shown here is derived from an EMBL/GenBank/DDBJ whole genome shotgun (WGS) entry which is preliminary data.</text>
</comment>
<proteinExistence type="predicted"/>
<reference evidence="1" key="1">
    <citation type="submission" date="2018-05" db="EMBL/GenBank/DDBJ databases">
        <title>Draft genome of Mucuna pruriens seed.</title>
        <authorList>
            <person name="Nnadi N.E."/>
            <person name="Vos R."/>
            <person name="Hasami M.H."/>
            <person name="Devisetty U.K."/>
            <person name="Aguiy J.C."/>
        </authorList>
    </citation>
    <scope>NUCLEOTIDE SEQUENCE [LARGE SCALE GENOMIC DNA]</scope>
    <source>
        <strain evidence="1">JCA_2017</strain>
    </source>
</reference>
<accession>A0A371FS56</accession>
<feature type="non-terminal residue" evidence="1">
    <location>
        <position position="1"/>
    </location>
</feature>
<dbReference type="EMBL" id="QJKJ01007993">
    <property type="protein sequence ID" value="RDX81157.1"/>
    <property type="molecule type" value="Genomic_DNA"/>
</dbReference>
<sequence>MLNIDDCWDILFIFFSLYQNYRIVFTYYLIACSNPYKKIEKLCYNLMCHYCDNQAIYFTMSRIWFSTSISKIPKLIVILFMMRF</sequence>
<protein>
    <submittedName>
        <fullName evidence="1">Uncharacterized protein</fullName>
    </submittedName>
</protein>
<dbReference type="Proteomes" id="UP000257109">
    <property type="component" value="Unassembled WGS sequence"/>
</dbReference>